<protein>
    <submittedName>
        <fullName evidence="1">Uncharacterized protein</fullName>
    </submittedName>
</protein>
<proteinExistence type="predicted"/>
<evidence type="ECO:0000313" key="1">
    <source>
        <dbReference type="EMBL" id="CAD8196832.1"/>
    </source>
</evidence>
<keyword evidence="2" id="KW-1185">Reference proteome</keyword>
<comment type="caution">
    <text evidence="1">The sequence shown here is derived from an EMBL/GenBank/DDBJ whole genome shotgun (WGS) entry which is preliminary data.</text>
</comment>
<evidence type="ECO:0000313" key="2">
    <source>
        <dbReference type="Proteomes" id="UP000683925"/>
    </source>
</evidence>
<accession>A0A8S1X7A3</accession>
<dbReference type="EMBL" id="CAJJDP010000112">
    <property type="protein sequence ID" value="CAD8196832.1"/>
    <property type="molecule type" value="Genomic_DNA"/>
</dbReference>
<gene>
    <name evidence="1" type="ORF">POCTA_138.1.T1120205</name>
</gene>
<reference evidence="1" key="1">
    <citation type="submission" date="2021-01" db="EMBL/GenBank/DDBJ databases">
        <authorList>
            <consortium name="Genoscope - CEA"/>
            <person name="William W."/>
        </authorList>
    </citation>
    <scope>NUCLEOTIDE SEQUENCE</scope>
</reference>
<dbReference type="Proteomes" id="UP000683925">
    <property type="component" value="Unassembled WGS sequence"/>
</dbReference>
<sequence length="147" mass="17221">MALILFEAVFLSLKQQTFLSCEHTKKKGFQGNQKEIFFGIIGPFFEGQVRRRRRDKTKERYKKKQGYIGGSQTPYATGGKKEEYNQFKNLLGLNSQLQGRTILLFLNYVYEIQSWVILQCYKQLIKLNQLTDIIVLQILINFQKKTG</sequence>
<dbReference type="AlphaFoldDB" id="A0A8S1X7A3"/>
<name>A0A8S1X7A3_PAROT</name>
<organism evidence="1 2">
    <name type="scientific">Paramecium octaurelia</name>
    <dbReference type="NCBI Taxonomy" id="43137"/>
    <lineage>
        <taxon>Eukaryota</taxon>
        <taxon>Sar</taxon>
        <taxon>Alveolata</taxon>
        <taxon>Ciliophora</taxon>
        <taxon>Intramacronucleata</taxon>
        <taxon>Oligohymenophorea</taxon>
        <taxon>Peniculida</taxon>
        <taxon>Parameciidae</taxon>
        <taxon>Paramecium</taxon>
    </lineage>
</organism>